<dbReference type="AlphaFoldDB" id="S9TE13"/>
<reference evidence="2 3" key="1">
    <citation type="journal article" date="2013" name="PLoS ONE">
        <title>Predicting the Proteins of Angomonas deanei, Strigomonas culicis and Their Respective Endosymbionts Reveals New Aspects of the Trypanosomatidae Family.</title>
        <authorList>
            <person name="Motta M.C."/>
            <person name="Martins A.C."/>
            <person name="de Souza S.S."/>
            <person name="Catta-Preta C.M."/>
            <person name="Silva R."/>
            <person name="Klein C.C."/>
            <person name="de Almeida L.G."/>
            <person name="de Lima Cunha O."/>
            <person name="Ciapina L.P."/>
            <person name="Brocchi M."/>
            <person name="Colabardini A.C."/>
            <person name="de Araujo Lima B."/>
            <person name="Machado C.R."/>
            <person name="de Almeida Soares C.M."/>
            <person name="Probst C.M."/>
            <person name="de Menezes C.B."/>
            <person name="Thompson C.E."/>
            <person name="Bartholomeu D.C."/>
            <person name="Gradia D.F."/>
            <person name="Pavoni D.P."/>
            <person name="Grisard E.C."/>
            <person name="Fantinatti-Garboggini F."/>
            <person name="Marchini F.K."/>
            <person name="Rodrigues-Luiz G.F."/>
            <person name="Wagner G."/>
            <person name="Goldman G.H."/>
            <person name="Fietto J.L."/>
            <person name="Elias M.C."/>
            <person name="Goldman M.H."/>
            <person name="Sagot M.F."/>
            <person name="Pereira M."/>
            <person name="Stoco P.H."/>
            <person name="de Mendonca-Neto R.P."/>
            <person name="Teixeira S.M."/>
            <person name="Maciel T.E."/>
            <person name="de Oliveira Mendes T.A."/>
            <person name="Urmenyi T.P."/>
            <person name="de Souza W."/>
            <person name="Schenkman S."/>
            <person name="de Vasconcelos A.T."/>
        </authorList>
    </citation>
    <scope>NUCLEOTIDE SEQUENCE [LARGE SCALE GENOMIC DNA]</scope>
</reference>
<evidence type="ECO:0000256" key="1">
    <source>
        <dbReference type="SAM" id="MobiDB-lite"/>
    </source>
</evidence>
<name>S9TE13_9TRYP</name>
<proteinExistence type="predicted"/>
<feature type="region of interest" description="Disordered" evidence="1">
    <location>
        <begin position="155"/>
        <end position="247"/>
    </location>
</feature>
<feature type="compositionally biased region" description="Low complexity" evidence="1">
    <location>
        <begin position="232"/>
        <end position="247"/>
    </location>
</feature>
<comment type="caution">
    <text evidence="2">The sequence shown here is derived from an EMBL/GenBank/DDBJ whole genome shotgun (WGS) entry which is preliminary data.</text>
</comment>
<evidence type="ECO:0000313" key="3">
    <source>
        <dbReference type="Proteomes" id="UP000015354"/>
    </source>
</evidence>
<evidence type="ECO:0000313" key="2">
    <source>
        <dbReference type="EMBL" id="EPY16277.1"/>
    </source>
</evidence>
<feature type="compositionally biased region" description="Basic residues" evidence="1">
    <location>
        <begin position="181"/>
        <end position="192"/>
    </location>
</feature>
<organism evidence="2 3">
    <name type="scientific">Strigomonas culicis</name>
    <dbReference type="NCBI Taxonomy" id="28005"/>
    <lineage>
        <taxon>Eukaryota</taxon>
        <taxon>Discoba</taxon>
        <taxon>Euglenozoa</taxon>
        <taxon>Kinetoplastea</taxon>
        <taxon>Metakinetoplastina</taxon>
        <taxon>Trypanosomatida</taxon>
        <taxon>Trypanosomatidae</taxon>
        <taxon>Strigomonadinae</taxon>
        <taxon>Strigomonas</taxon>
    </lineage>
</organism>
<sequence>MTCHTTDCEPGSAPRRARKPPPNGFFYVHVEKGSFGELRAELLTASGLKPELCEDLQRMSDKGVATEAFMVLAPGAALIVVQSSEIQVYHIVAELAPFAPKKSLATVGGYVKPEVALAQKDELKGRRASAPVAKKGGGKAKDMLFEVHYVSNELHVDGGTPQGGPAEDGVAAARRDPQGAPRHHGPRGRRVRRLADEARRGAAAGAEPQRRRAPAARAVRAAARGAGGLPPAGGSVAAAAGRGRSGV</sequence>
<gene>
    <name evidence="2" type="ORF">STCU_11429</name>
</gene>
<feature type="compositionally biased region" description="Low complexity" evidence="1">
    <location>
        <begin position="215"/>
        <end position="224"/>
    </location>
</feature>
<keyword evidence="3" id="KW-1185">Reference proteome</keyword>
<feature type="region of interest" description="Disordered" evidence="1">
    <location>
        <begin position="1"/>
        <end position="20"/>
    </location>
</feature>
<dbReference type="EMBL" id="ATMH01011390">
    <property type="protein sequence ID" value="EPY16277.1"/>
    <property type="molecule type" value="Genomic_DNA"/>
</dbReference>
<dbReference type="Proteomes" id="UP000015354">
    <property type="component" value="Unassembled WGS sequence"/>
</dbReference>
<accession>S9TE13</accession>
<protein>
    <submittedName>
        <fullName evidence="2">Uncharacterized protein</fullName>
    </submittedName>
</protein>